<evidence type="ECO:0000313" key="3">
    <source>
        <dbReference type="Proteomes" id="UP000663828"/>
    </source>
</evidence>
<gene>
    <name evidence="2" type="ORF">XAT740_LOCUS40366</name>
</gene>
<keyword evidence="3" id="KW-1185">Reference proteome</keyword>
<dbReference type="Proteomes" id="UP000663828">
    <property type="component" value="Unassembled WGS sequence"/>
</dbReference>
<protein>
    <submittedName>
        <fullName evidence="2">Uncharacterized protein</fullName>
    </submittedName>
</protein>
<evidence type="ECO:0000256" key="1">
    <source>
        <dbReference type="SAM" id="Phobius"/>
    </source>
</evidence>
<feature type="transmembrane region" description="Helical" evidence="1">
    <location>
        <begin position="12"/>
        <end position="32"/>
    </location>
</feature>
<dbReference type="AlphaFoldDB" id="A0A815U238"/>
<keyword evidence="1" id="KW-0812">Transmembrane</keyword>
<feature type="transmembrane region" description="Helical" evidence="1">
    <location>
        <begin position="38"/>
        <end position="57"/>
    </location>
</feature>
<keyword evidence="1" id="KW-1133">Transmembrane helix</keyword>
<organism evidence="2 3">
    <name type="scientific">Adineta ricciae</name>
    <name type="common">Rotifer</name>
    <dbReference type="NCBI Taxonomy" id="249248"/>
    <lineage>
        <taxon>Eukaryota</taxon>
        <taxon>Metazoa</taxon>
        <taxon>Spiralia</taxon>
        <taxon>Gnathifera</taxon>
        <taxon>Rotifera</taxon>
        <taxon>Eurotatoria</taxon>
        <taxon>Bdelloidea</taxon>
        <taxon>Adinetida</taxon>
        <taxon>Adinetidae</taxon>
        <taxon>Adineta</taxon>
    </lineage>
</organism>
<reference evidence="2" key="1">
    <citation type="submission" date="2021-02" db="EMBL/GenBank/DDBJ databases">
        <authorList>
            <person name="Nowell W R."/>
        </authorList>
    </citation>
    <scope>NUCLEOTIDE SEQUENCE</scope>
</reference>
<name>A0A815U238_ADIRI</name>
<keyword evidence="1" id="KW-0472">Membrane</keyword>
<accession>A0A815U238</accession>
<dbReference type="EMBL" id="CAJNOR010004584">
    <property type="protein sequence ID" value="CAF1513655.1"/>
    <property type="molecule type" value="Genomic_DNA"/>
</dbReference>
<proteinExistence type="predicted"/>
<feature type="non-terminal residue" evidence="2">
    <location>
        <position position="1"/>
    </location>
</feature>
<comment type="caution">
    <text evidence="2">The sequence shown here is derived from an EMBL/GenBank/DDBJ whole genome shotgun (WGS) entry which is preliminary data.</text>
</comment>
<evidence type="ECO:0000313" key="2">
    <source>
        <dbReference type="EMBL" id="CAF1513655.1"/>
    </source>
</evidence>
<sequence length="66" mass="7285">AVSCVKDDTAIGYNMVGQLKTLIIVFLGSVIYREMIDSQQIVAVLLTAIGSVIYVYITYQKKQQLG</sequence>